<feature type="transmembrane region" description="Helical" evidence="6">
    <location>
        <begin position="350"/>
        <end position="373"/>
    </location>
</feature>
<dbReference type="InterPro" id="IPR036259">
    <property type="entry name" value="MFS_trans_sf"/>
</dbReference>
<evidence type="ECO:0000313" key="9">
    <source>
        <dbReference type="Proteomes" id="UP000787635"/>
    </source>
</evidence>
<evidence type="ECO:0000313" key="8">
    <source>
        <dbReference type="EMBL" id="NKC30980.1"/>
    </source>
</evidence>
<feature type="transmembrane region" description="Helical" evidence="6">
    <location>
        <begin position="379"/>
        <end position="399"/>
    </location>
</feature>
<dbReference type="RefSeq" id="WP_168029421.1">
    <property type="nucleotide sequence ID" value="NZ_JAAVNE010000011.1"/>
</dbReference>
<comment type="caution">
    <text evidence="8">The sequence shown here is derived from an EMBL/GenBank/DDBJ whole genome shotgun (WGS) entry which is preliminary data.</text>
</comment>
<feature type="domain" description="Major facilitator superfamily (MFS) profile" evidence="7">
    <location>
        <begin position="8"/>
        <end position="404"/>
    </location>
</feature>
<dbReference type="InterPro" id="IPR011701">
    <property type="entry name" value="MFS"/>
</dbReference>
<protein>
    <submittedName>
        <fullName evidence="8">MFS transporter</fullName>
    </submittedName>
</protein>
<evidence type="ECO:0000256" key="5">
    <source>
        <dbReference type="ARBA" id="ARBA00023136"/>
    </source>
</evidence>
<evidence type="ECO:0000256" key="3">
    <source>
        <dbReference type="ARBA" id="ARBA00022692"/>
    </source>
</evidence>
<feature type="transmembrane region" description="Helical" evidence="6">
    <location>
        <begin position="277"/>
        <end position="298"/>
    </location>
</feature>
<gene>
    <name evidence="8" type="ORF">HEQ75_08900</name>
</gene>
<dbReference type="InterPro" id="IPR020846">
    <property type="entry name" value="MFS_dom"/>
</dbReference>
<feature type="transmembrane region" description="Helical" evidence="6">
    <location>
        <begin position="99"/>
        <end position="117"/>
    </location>
</feature>
<feature type="transmembrane region" description="Helical" evidence="6">
    <location>
        <begin position="76"/>
        <end position="93"/>
    </location>
</feature>
<dbReference type="EMBL" id="JAAVNE010000011">
    <property type="protein sequence ID" value="NKC30980.1"/>
    <property type="molecule type" value="Genomic_DNA"/>
</dbReference>
<dbReference type="PANTHER" id="PTHR23501">
    <property type="entry name" value="MAJOR FACILITATOR SUPERFAMILY"/>
    <property type="match status" value="1"/>
</dbReference>
<keyword evidence="5 6" id="KW-0472">Membrane</keyword>
<dbReference type="Pfam" id="PF07690">
    <property type="entry name" value="MFS_1"/>
    <property type="match status" value="1"/>
</dbReference>
<dbReference type="SUPFAM" id="SSF103473">
    <property type="entry name" value="MFS general substrate transporter"/>
    <property type="match status" value="1"/>
</dbReference>
<dbReference type="Gene3D" id="1.20.1250.20">
    <property type="entry name" value="MFS general substrate transporter like domains"/>
    <property type="match status" value="1"/>
</dbReference>
<name>A0ABX1E1F3_9PROT</name>
<reference evidence="8 9" key="1">
    <citation type="submission" date="2020-03" db="EMBL/GenBank/DDBJ databases">
        <title>Roseomonas selenitidurans sp. nov. isolated from urban soil.</title>
        <authorList>
            <person name="Liu H."/>
        </authorList>
    </citation>
    <scope>NUCLEOTIDE SEQUENCE [LARGE SCALE GENOMIC DNA]</scope>
    <source>
        <strain evidence="8 9">BU-1</strain>
    </source>
</reference>
<organism evidence="8 9">
    <name type="scientific">Falsiroseomonas selenitidurans</name>
    <dbReference type="NCBI Taxonomy" id="2716335"/>
    <lineage>
        <taxon>Bacteria</taxon>
        <taxon>Pseudomonadati</taxon>
        <taxon>Pseudomonadota</taxon>
        <taxon>Alphaproteobacteria</taxon>
        <taxon>Acetobacterales</taxon>
        <taxon>Roseomonadaceae</taxon>
        <taxon>Falsiroseomonas</taxon>
    </lineage>
</organism>
<keyword evidence="9" id="KW-1185">Reference proteome</keyword>
<feature type="transmembrane region" description="Helical" evidence="6">
    <location>
        <begin position="163"/>
        <end position="184"/>
    </location>
</feature>
<keyword evidence="2" id="KW-0813">Transport</keyword>
<sequence length="408" mass="41328">MPPGLPLAILVLCLGHVFSNAVRTIPAIAVDVLTRDLGISAEALAQITGAFPLAFAAVMIPVGIALDRFGVKRVSLGLLIVAGSGAVLGAVATGPWSMLAAQVVLGAGCSGMLMCPITFAARRLSTGRFAVWSGLIQAVGNTGMLLSASPLALLVEAVDWRAGFWACSAIAALAVPAVLLLVPADRPAAAPGRTLAADLREVARMATLPAVRAVMVFVFASFAAVLGLRGLWGGPWLMEVKGLDRIAAGHVLLACTVALTVGPLLAGLVLRRIGHATALLAGSHLLCAGFILLIVAGGPGGMLSRALGVAMLPVAWDLALLVAFGVIISFQVLAFSIVREAVPAEQAGRALSAANLFFFFGAAVFQGLSGALAGWGGPAAALATFAVGLVVCSLGFLALRPRGRAGFP</sequence>
<evidence type="ECO:0000256" key="4">
    <source>
        <dbReference type="ARBA" id="ARBA00022989"/>
    </source>
</evidence>
<evidence type="ECO:0000256" key="2">
    <source>
        <dbReference type="ARBA" id="ARBA00022448"/>
    </source>
</evidence>
<feature type="transmembrane region" description="Helical" evidence="6">
    <location>
        <begin position="205"/>
        <end position="226"/>
    </location>
</feature>
<keyword evidence="4 6" id="KW-1133">Transmembrane helix</keyword>
<evidence type="ECO:0000256" key="1">
    <source>
        <dbReference type="ARBA" id="ARBA00004127"/>
    </source>
</evidence>
<comment type="subcellular location">
    <subcellularLocation>
        <location evidence="1">Endomembrane system</location>
        <topology evidence="1">Multi-pass membrane protein</topology>
    </subcellularLocation>
</comment>
<proteinExistence type="predicted"/>
<feature type="transmembrane region" description="Helical" evidence="6">
    <location>
        <begin position="129"/>
        <end position="151"/>
    </location>
</feature>
<evidence type="ECO:0000256" key="6">
    <source>
        <dbReference type="SAM" id="Phobius"/>
    </source>
</evidence>
<accession>A0ABX1E1F3</accession>
<dbReference type="PROSITE" id="PS50850">
    <property type="entry name" value="MFS"/>
    <property type="match status" value="1"/>
</dbReference>
<keyword evidence="3 6" id="KW-0812">Transmembrane</keyword>
<feature type="transmembrane region" description="Helical" evidence="6">
    <location>
        <begin position="43"/>
        <end position="64"/>
    </location>
</feature>
<feature type="transmembrane region" description="Helical" evidence="6">
    <location>
        <begin position="318"/>
        <end position="338"/>
    </location>
</feature>
<feature type="transmembrane region" description="Helical" evidence="6">
    <location>
        <begin position="246"/>
        <end position="270"/>
    </location>
</feature>
<evidence type="ECO:0000259" key="7">
    <source>
        <dbReference type="PROSITE" id="PS50850"/>
    </source>
</evidence>
<dbReference type="Proteomes" id="UP000787635">
    <property type="component" value="Unassembled WGS sequence"/>
</dbReference>
<dbReference type="PANTHER" id="PTHR23501:SF191">
    <property type="entry name" value="VACUOLAR BASIC AMINO ACID TRANSPORTER 4"/>
    <property type="match status" value="1"/>
</dbReference>